<dbReference type="PIRSF" id="PIRSF017233">
    <property type="entry name" value="IKAP"/>
    <property type="match status" value="1"/>
</dbReference>
<evidence type="ECO:0000313" key="8">
    <source>
        <dbReference type="Proteomes" id="UP000829354"/>
    </source>
</evidence>
<dbReference type="PANTHER" id="PTHR12747:SF0">
    <property type="entry name" value="ELONGATOR COMPLEX PROTEIN 1"/>
    <property type="match status" value="1"/>
</dbReference>
<feature type="domain" description="ELP1 first N-terminal beta-propeller" evidence="2">
    <location>
        <begin position="48"/>
        <end position="343"/>
    </location>
</feature>
<comment type="subcellular location">
    <subcellularLocation>
        <location evidence="1">Cytoplasm</location>
    </subcellularLocation>
    <subcellularLocation>
        <location evidence="1">Nucleus</location>
    </subcellularLocation>
</comment>
<organism evidence="5 7">
    <name type="scientific">Caenorhabditis briggsae</name>
    <dbReference type="NCBI Taxonomy" id="6238"/>
    <lineage>
        <taxon>Eukaryota</taxon>
        <taxon>Metazoa</taxon>
        <taxon>Ecdysozoa</taxon>
        <taxon>Nematoda</taxon>
        <taxon>Chromadorea</taxon>
        <taxon>Rhabditida</taxon>
        <taxon>Rhabditina</taxon>
        <taxon>Rhabditomorpha</taxon>
        <taxon>Rhabditoidea</taxon>
        <taxon>Rhabditidae</taxon>
        <taxon>Peloderinae</taxon>
        <taxon>Caenorhabditis</taxon>
    </lineage>
</organism>
<proteinExistence type="inferred from homology"/>
<dbReference type="PANTHER" id="PTHR12747">
    <property type="entry name" value="ELONGATOR COMPLEX PROTEIN 1"/>
    <property type="match status" value="1"/>
</dbReference>
<evidence type="ECO:0000259" key="4">
    <source>
        <dbReference type="Pfam" id="PF23936"/>
    </source>
</evidence>
<dbReference type="InterPro" id="IPR056167">
    <property type="entry name" value="A-sol_ELP1"/>
</dbReference>
<dbReference type="GO" id="GO:0033588">
    <property type="term" value="C:elongator holoenzyme complex"/>
    <property type="evidence" value="ECO:0007669"/>
    <property type="project" value="InterPro"/>
</dbReference>
<dbReference type="InterPro" id="IPR006849">
    <property type="entry name" value="Elp1"/>
</dbReference>
<evidence type="ECO:0000313" key="7">
    <source>
        <dbReference type="Proteomes" id="UP000827892"/>
    </source>
</evidence>
<evidence type="ECO:0000256" key="1">
    <source>
        <dbReference type="PIRNR" id="PIRNR017233"/>
    </source>
</evidence>
<reference evidence="5 7" key="2">
    <citation type="submission" date="2022-05" db="EMBL/GenBank/DDBJ databases">
        <title>Chromosome-level reference genomes for two strains of Caenorhabditis briggsae: an improved platform for comparative genomics.</title>
        <authorList>
            <person name="Stevens L."/>
            <person name="Andersen E.C."/>
        </authorList>
    </citation>
    <scope>NUCLEOTIDE SEQUENCE [LARGE SCALE GENOMIC DNA]</scope>
    <source>
        <strain evidence="5">QX1410_ONT</strain>
        <tissue evidence="5">Whole-organism</tissue>
    </source>
</reference>
<dbReference type="EMBL" id="CP090891">
    <property type="protein sequence ID" value="ULU11282.1"/>
    <property type="molecule type" value="Genomic_DNA"/>
</dbReference>
<evidence type="ECO:0000313" key="6">
    <source>
        <dbReference type="EMBL" id="UMM12241.1"/>
    </source>
</evidence>
<accession>A0AAE9IYD5</accession>
<dbReference type="GO" id="GO:0005634">
    <property type="term" value="C:nucleus"/>
    <property type="evidence" value="ECO:0007669"/>
    <property type="project" value="UniProtKB-SubCell"/>
</dbReference>
<protein>
    <recommendedName>
        <fullName evidence="1">Elongator complex protein 1</fullName>
    </recommendedName>
</protein>
<dbReference type="InterPro" id="IPR056169">
    <property type="entry name" value="HB_ELP1"/>
</dbReference>
<keyword evidence="1" id="KW-0539">Nucleus</keyword>
<evidence type="ECO:0000259" key="2">
    <source>
        <dbReference type="Pfam" id="PF04762"/>
    </source>
</evidence>
<keyword evidence="8" id="KW-1185">Reference proteome</keyword>
<dbReference type="Pfam" id="PF04762">
    <property type="entry name" value="Beta-prop_ELP1_1st"/>
    <property type="match status" value="1"/>
</dbReference>
<comment type="similarity">
    <text evidence="1">Belongs to the ELP1/IKA1 family.</text>
</comment>
<evidence type="ECO:0000313" key="5">
    <source>
        <dbReference type="EMBL" id="ULU11282.1"/>
    </source>
</evidence>
<dbReference type="Proteomes" id="UP000827892">
    <property type="component" value="Chromosome I"/>
</dbReference>
<dbReference type="Pfam" id="PF23936">
    <property type="entry name" value="HB_ELP1"/>
    <property type="match status" value="1"/>
</dbReference>
<feature type="domain" description="ELP1 alpha-solenoid" evidence="3">
    <location>
        <begin position="723"/>
        <end position="820"/>
    </location>
</feature>
<comment type="function">
    <text evidence="1">Component of the elongator complex which is required for multiple tRNA modifications, including mcm5U (5-methoxycarbonylmethyl uridine), mcm5s2U (5-methoxycarbonylmethyl-2-thiouridine), and ncm5U (5-carbamoylmethyl uridine). The elongator complex catalyzes formation of carboxymethyluridine in the wobble base at position 34 in tRNAs.</text>
</comment>
<dbReference type="Pfam" id="PF23925">
    <property type="entry name" value="A-sol_ELP1"/>
    <property type="match status" value="1"/>
</dbReference>
<dbReference type="Proteomes" id="UP000829354">
    <property type="component" value="Chromosome I"/>
</dbReference>
<sequence>MKNLQIGRVKTFEKTKLAGCDLFAVHPILETIAVSTKNELILLEDQVVSSTINWSNERNGVQVISLAFRTDGDQIVAILADGRALVIEDGSVIELEVAEIENSTVTAAEWTGDEQTLALADNQTLYLADSSLVPFVVRPLNFSESDRKSVPVNVGWGSESTQFRGSAGKLKPGEKIEKEREDVEQVSKQTSVHWRWDGEIVAVSHYSEQSKIRNLTIFDKNGEILNNMNIRNIYLSHCFAHKPNANLLCSAILEQGSDDRIVFYERNGETRNSYVVKWPTNQNESKRVIEKIEWNSTGTILAMLTVYENSRRLELWHLSNYEFTRKLCWRFPESESSVIWKWSTVDSQNVEILLGSGQFFSVHINPVSSFSDAISQNVVVATDELRMYSLYRRVVPPPMCDHSIRCLSDIVAYTTSPRHVHVITEDWKIISFSQDSDDYKFDSERASIDEVLHEEVTDGIICGFVYDEPTESFIIWVASHGKQIICRVGANFEKFLEGDNIGWMGVNPQNSHIEVAFNNGKFLDLTTSDEIFKIEEFASVEVHFIQNRHVILADNSTIFIDSSKVSQDAASIMTRGNDILLIDFDNKLRFVDVESGKTLEDIRDVEAGSELVACDSGSANVILQAARGNLETIQPRRYVMAQTREYLDKKQYIQSFKWMKKHRVDMSYAMKYKGEELENDMVIWLASTNDSQLLEQLLVSCTEVFEFEGSSLCMSVARFISDIEDVDRKTKMFPLLLTALLRLKPSKINECLKEVQEHVEKVVNRKDVFTRDSLHHISFFVPAKELFNCALSTYDLKLAQQVAEASNYDPKEYLPVLNKLNRIGCTLERQYRINVVRDAWIDAIRSLLVLDSSEDRGSEEVWWNDIKDIIQREWLHQKALTLVNPGDKRYKECCELYAIELERKIHWREAALFFELSGNTEKTLKCWEMSRDVDGLAASARRLAVDSGKLKIHAIKMSTTLREARQPKELAKALKLAGSSSNQIVQTLCDAFEWTEASREVEVGKEESLKIAAVSRNEQILLDLKRRQTEFEKYKKRLIVVRENKLKRVEQFAAGEVDDLRDDISVISSISSRSGSSKVSMASTVRRKKQIEKKKSSLKEGGEYEDSALLNVLAENYKWLENIGNELSQLIPLLMTTGHFTEALKMKSVYDEFVLKLQKSKASIWPENLSIQQLPGPLYTLFDPNQEPSPIPMPPIFRLEPELVAPSASFPSLKIYILGYVWPVGYPLPCRRHQSVGQGVIQQLPEVYVLKRQGRTLYGFG</sequence>
<dbReference type="InterPro" id="IPR056164">
    <property type="entry name" value="Beta-prop_ELP1_1st"/>
</dbReference>
<dbReference type="GO" id="GO:0002098">
    <property type="term" value="P:tRNA wobble uridine modification"/>
    <property type="evidence" value="ECO:0007669"/>
    <property type="project" value="InterPro"/>
</dbReference>
<keyword evidence="1" id="KW-0963">Cytoplasm</keyword>
<dbReference type="EMBL" id="CP092620">
    <property type="protein sequence ID" value="UMM12241.1"/>
    <property type="molecule type" value="Genomic_DNA"/>
</dbReference>
<gene>
    <name evidence="5" type="ORF">L3Y34_015034</name>
    <name evidence="6" type="ORF">L5515_001116</name>
</gene>
<dbReference type="SUPFAM" id="SSF82171">
    <property type="entry name" value="DPP6 N-terminal domain-like"/>
    <property type="match status" value="1"/>
</dbReference>
<reference evidence="6 8" key="1">
    <citation type="submission" date="2022-04" db="EMBL/GenBank/DDBJ databases">
        <title>Chromosome-level reference genomes for two strains of Caenorhabditis briggsae: an improved platform for comparative genomics.</title>
        <authorList>
            <person name="Stevens L."/>
            <person name="Andersen E."/>
        </authorList>
    </citation>
    <scope>NUCLEOTIDE SEQUENCE [LARGE SCALE GENOMIC DNA]</scope>
    <source>
        <strain evidence="6">VX34</strain>
        <tissue evidence="6">Whole-organism</tissue>
    </source>
</reference>
<dbReference type="GO" id="GO:0005737">
    <property type="term" value="C:cytoplasm"/>
    <property type="evidence" value="ECO:0007669"/>
    <property type="project" value="UniProtKB-SubCell"/>
</dbReference>
<dbReference type="AlphaFoldDB" id="A0AAE9IYD5"/>
<feature type="domain" description="ELP1 three-helical bundle" evidence="4">
    <location>
        <begin position="1007"/>
        <end position="1164"/>
    </location>
</feature>
<evidence type="ECO:0000259" key="3">
    <source>
        <dbReference type="Pfam" id="PF23925"/>
    </source>
</evidence>
<name>A0AAE9IYD5_CAEBR</name>